<comment type="caution">
    <text evidence="2">The sequence shown here is derived from an EMBL/GenBank/DDBJ whole genome shotgun (WGS) entry which is preliminary data.</text>
</comment>
<evidence type="ECO:0000313" key="3">
    <source>
        <dbReference type="Proteomes" id="UP001148838"/>
    </source>
</evidence>
<feature type="domain" description="Reverse transcriptase" evidence="1">
    <location>
        <begin position="1"/>
        <end position="61"/>
    </location>
</feature>
<dbReference type="PANTHER" id="PTHR47027:SF20">
    <property type="entry name" value="REVERSE TRANSCRIPTASE-LIKE PROTEIN WITH RNA-DIRECTED DNA POLYMERASE DOMAIN"/>
    <property type="match status" value="1"/>
</dbReference>
<dbReference type="EMBL" id="JAJSOF020000005">
    <property type="protein sequence ID" value="KAJ4447182.1"/>
    <property type="molecule type" value="Genomic_DNA"/>
</dbReference>
<dbReference type="PROSITE" id="PS50878">
    <property type="entry name" value="RT_POL"/>
    <property type="match status" value="1"/>
</dbReference>
<accession>A0ABQ8TN62</accession>
<dbReference type="InterPro" id="IPR000477">
    <property type="entry name" value="RT_dom"/>
</dbReference>
<keyword evidence="3" id="KW-1185">Reference proteome</keyword>
<protein>
    <recommendedName>
        <fullName evidence="1">Reverse transcriptase domain-containing protein</fullName>
    </recommendedName>
</protein>
<dbReference type="Proteomes" id="UP001148838">
    <property type="component" value="Unassembled WGS sequence"/>
</dbReference>
<reference evidence="2 3" key="1">
    <citation type="journal article" date="2022" name="Allergy">
        <title>Genome assembly and annotation of Periplaneta americana reveal a comprehensive cockroach allergen profile.</title>
        <authorList>
            <person name="Wang L."/>
            <person name="Xiong Q."/>
            <person name="Saelim N."/>
            <person name="Wang L."/>
            <person name="Nong W."/>
            <person name="Wan A.T."/>
            <person name="Shi M."/>
            <person name="Liu X."/>
            <person name="Cao Q."/>
            <person name="Hui J.H.L."/>
            <person name="Sookrung N."/>
            <person name="Leung T.F."/>
            <person name="Tungtrongchitr A."/>
            <person name="Tsui S.K.W."/>
        </authorList>
    </citation>
    <scope>NUCLEOTIDE SEQUENCE [LARGE SCALE GENOMIC DNA]</scope>
    <source>
        <strain evidence="2">PWHHKU_190912</strain>
    </source>
</reference>
<sequence>MEDLRFADDVVVFGRSPRELESVLQELSTQSRTAGLSMNMTKIKLVTNGLQSPITVDGTIVPYVNEYVYLGQQVCFEDRMEREIQRRIALT</sequence>
<dbReference type="PANTHER" id="PTHR47027">
    <property type="entry name" value="REVERSE TRANSCRIPTASE DOMAIN-CONTAINING PROTEIN"/>
    <property type="match status" value="1"/>
</dbReference>
<evidence type="ECO:0000313" key="2">
    <source>
        <dbReference type="EMBL" id="KAJ4447182.1"/>
    </source>
</evidence>
<evidence type="ECO:0000259" key="1">
    <source>
        <dbReference type="PROSITE" id="PS50878"/>
    </source>
</evidence>
<dbReference type="Pfam" id="PF00078">
    <property type="entry name" value="RVT_1"/>
    <property type="match status" value="1"/>
</dbReference>
<gene>
    <name evidence="2" type="ORF">ANN_09183</name>
</gene>
<proteinExistence type="predicted"/>
<organism evidence="2 3">
    <name type="scientific">Periplaneta americana</name>
    <name type="common">American cockroach</name>
    <name type="synonym">Blatta americana</name>
    <dbReference type="NCBI Taxonomy" id="6978"/>
    <lineage>
        <taxon>Eukaryota</taxon>
        <taxon>Metazoa</taxon>
        <taxon>Ecdysozoa</taxon>
        <taxon>Arthropoda</taxon>
        <taxon>Hexapoda</taxon>
        <taxon>Insecta</taxon>
        <taxon>Pterygota</taxon>
        <taxon>Neoptera</taxon>
        <taxon>Polyneoptera</taxon>
        <taxon>Dictyoptera</taxon>
        <taxon>Blattodea</taxon>
        <taxon>Blattoidea</taxon>
        <taxon>Blattidae</taxon>
        <taxon>Blattinae</taxon>
        <taxon>Periplaneta</taxon>
    </lineage>
</organism>
<name>A0ABQ8TN62_PERAM</name>